<keyword evidence="6 9" id="KW-0067">ATP-binding</keyword>
<feature type="binding site" evidence="9">
    <location>
        <position position="27"/>
    </location>
    <ligand>
        <name>Zn(2+)</name>
        <dbReference type="ChEBI" id="CHEBI:29105"/>
    </ligand>
</feature>
<keyword evidence="11" id="KW-1133">Transmembrane helix</keyword>
<evidence type="ECO:0000256" key="5">
    <source>
        <dbReference type="ARBA" id="ARBA00022833"/>
    </source>
</evidence>
<dbReference type="InterPro" id="IPR014729">
    <property type="entry name" value="Rossmann-like_a/b/a_fold"/>
</dbReference>
<dbReference type="Gene3D" id="1.20.120.1910">
    <property type="entry name" value="Cysteine-tRNA ligase, C-terminal anti-codon recognition domain"/>
    <property type="match status" value="1"/>
</dbReference>
<gene>
    <name evidence="9" type="primary">cysS</name>
    <name evidence="13" type="ORF">UT39_C0018G0023</name>
</gene>
<dbReference type="GO" id="GO:0006423">
    <property type="term" value="P:cysteinyl-tRNA aminoacylation"/>
    <property type="evidence" value="ECO:0007669"/>
    <property type="project" value="UniProtKB-UniRule"/>
</dbReference>
<feature type="region of interest" description="Disordered" evidence="10">
    <location>
        <begin position="489"/>
        <end position="513"/>
    </location>
</feature>
<keyword evidence="3 9" id="KW-0479">Metal-binding</keyword>
<feature type="binding site" evidence="9">
    <location>
        <position position="222"/>
    </location>
    <ligand>
        <name>Zn(2+)</name>
        <dbReference type="ChEBI" id="CHEBI:29105"/>
    </ligand>
</feature>
<evidence type="ECO:0000259" key="12">
    <source>
        <dbReference type="Pfam" id="PF01406"/>
    </source>
</evidence>
<dbReference type="EMBL" id="LBWP01000018">
    <property type="protein sequence ID" value="KKR10550.1"/>
    <property type="molecule type" value="Genomic_DNA"/>
</dbReference>
<protein>
    <recommendedName>
        <fullName evidence="9">Cysteine--tRNA ligase</fullName>
        <ecNumber evidence="9">6.1.1.16</ecNumber>
    </recommendedName>
    <alternativeName>
        <fullName evidence="9">Cysteinyl-tRNA synthetase</fullName>
        <shortName evidence="9">CysRS</shortName>
    </alternativeName>
</protein>
<evidence type="ECO:0000256" key="3">
    <source>
        <dbReference type="ARBA" id="ARBA00022723"/>
    </source>
</evidence>
<comment type="subunit">
    <text evidence="1 9">Monomer.</text>
</comment>
<reference evidence="13 14" key="1">
    <citation type="journal article" date="2015" name="Nature">
        <title>rRNA introns, odd ribosomes, and small enigmatic genomes across a large radiation of phyla.</title>
        <authorList>
            <person name="Brown C.T."/>
            <person name="Hug L.A."/>
            <person name="Thomas B.C."/>
            <person name="Sharon I."/>
            <person name="Castelle C.J."/>
            <person name="Singh A."/>
            <person name="Wilkins M.J."/>
            <person name="Williams K.H."/>
            <person name="Banfield J.F."/>
        </authorList>
    </citation>
    <scope>NUCLEOTIDE SEQUENCE [LARGE SCALE GENOMIC DNA]</scope>
</reference>
<sequence length="669" mass="75348">MKLYNTLNRKLEEFEPIKPASAGVYSCGPTVYWNQHIGNMYAFVQWDLLVRGLRHLGYQVKWVMNITDVGHMTGDNLGAADTGEDRMEKRAKVEGISVWHIADKYTAQFLDSIDKLNIKRPDVLCRATDNIDAQIDLIKKIEEKGFAYKTKTGLVFDTSKFKDYAKFAKLDLKKQVKREDVADDPEKKNPWDFFLWVTGHPEHIMKWDSPWGAGYPGWHIECTAMSTKFLGSNFDIHTGGIEHIGIHHTNEIAQGYAAFGKSTANFWLHNAWLLGKKGEKLSKSLGNIVTVSELVEKGYDPMAFRYLILNSHYRKGLNFSYEALDSATAALNNLRSIISNLRTNRERTSLSEGKLEKVDKYTKSFSDALSNDLNTPEALATLWSVVKSNIPANDKYELVLDFDTVLGLKLAEVTTEKIEIPQQILELAQKREQLRKEGKYQEADDMFPAMNKKLAIISTSLVAVVVFASAFFYFFERLGRVETKLSQLADSPKQPVMSEKTSSQNNNPDSCGDACKAEIQKEVKQVISSITPIIQKSEVAKTQTSVKSGVTYIPMGSTYDSTSTDWYTIDDTATYIDLVHDYGQDATVSWEASLKVDHGNGQAFVRLWDDTNKIGVNGSEMATTNNSEYQIVTTGVIPLWKGRNLYKVQIKSLNSFVVSYTGGKIRIAY</sequence>
<comment type="subcellular location">
    <subcellularLocation>
        <location evidence="9">Cytoplasm</location>
    </subcellularLocation>
</comment>
<feature type="binding site" evidence="9">
    <location>
        <position position="251"/>
    </location>
    <ligand>
        <name>Zn(2+)</name>
        <dbReference type="ChEBI" id="CHEBI:29105"/>
    </ligand>
</feature>
<dbReference type="PANTHER" id="PTHR10890">
    <property type="entry name" value="CYSTEINYL-TRNA SYNTHETASE"/>
    <property type="match status" value="1"/>
</dbReference>
<accession>A0A0G0QJF0</accession>
<comment type="catalytic activity">
    <reaction evidence="9">
        <text>tRNA(Cys) + L-cysteine + ATP = L-cysteinyl-tRNA(Cys) + AMP + diphosphate</text>
        <dbReference type="Rhea" id="RHEA:17773"/>
        <dbReference type="Rhea" id="RHEA-COMP:9661"/>
        <dbReference type="Rhea" id="RHEA-COMP:9679"/>
        <dbReference type="ChEBI" id="CHEBI:30616"/>
        <dbReference type="ChEBI" id="CHEBI:33019"/>
        <dbReference type="ChEBI" id="CHEBI:35235"/>
        <dbReference type="ChEBI" id="CHEBI:78442"/>
        <dbReference type="ChEBI" id="CHEBI:78517"/>
        <dbReference type="ChEBI" id="CHEBI:456215"/>
        <dbReference type="EC" id="6.1.1.16"/>
    </reaction>
</comment>
<evidence type="ECO:0000313" key="14">
    <source>
        <dbReference type="Proteomes" id="UP000034246"/>
    </source>
</evidence>
<dbReference type="EC" id="6.1.1.16" evidence="9"/>
<dbReference type="AlphaFoldDB" id="A0A0G0QJF0"/>
<feature type="binding site" evidence="9">
    <location>
        <position position="247"/>
    </location>
    <ligand>
        <name>Zn(2+)</name>
        <dbReference type="ChEBI" id="CHEBI:29105"/>
    </ligand>
</feature>
<dbReference type="PANTHER" id="PTHR10890:SF3">
    <property type="entry name" value="CYSTEINE--TRNA LIGASE, CYTOPLASMIC"/>
    <property type="match status" value="1"/>
</dbReference>
<evidence type="ECO:0000313" key="13">
    <source>
        <dbReference type="EMBL" id="KKR10550.1"/>
    </source>
</evidence>
<evidence type="ECO:0000256" key="8">
    <source>
        <dbReference type="ARBA" id="ARBA00023146"/>
    </source>
</evidence>
<evidence type="ECO:0000256" key="10">
    <source>
        <dbReference type="SAM" id="MobiDB-lite"/>
    </source>
</evidence>
<evidence type="ECO:0000256" key="4">
    <source>
        <dbReference type="ARBA" id="ARBA00022741"/>
    </source>
</evidence>
<dbReference type="PATRIC" id="fig|1618550.3.peg.954"/>
<dbReference type="Gene3D" id="3.40.50.620">
    <property type="entry name" value="HUPs"/>
    <property type="match status" value="1"/>
</dbReference>
<dbReference type="GO" id="GO:0004817">
    <property type="term" value="F:cysteine-tRNA ligase activity"/>
    <property type="evidence" value="ECO:0007669"/>
    <property type="project" value="UniProtKB-UniRule"/>
</dbReference>
<dbReference type="NCBIfam" id="TIGR00435">
    <property type="entry name" value="cysS"/>
    <property type="match status" value="1"/>
</dbReference>
<keyword evidence="2 9" id="KW-0436">Ligase</keyword>
<dbReference type="InterPro" id="IPR032678">
    <property type="entry name" value="tRNA-synt_1_cat_dom"/>
</dbReference>
<keyword evidence="11" id="KW-0812">Transmembrane</keyword>
<dbReference type="CDD" id="cd00672">
    <property type="entry name" value="CysRS_core"/>
    <property type="match status" value="1"/>
</dbReference>
<evidence type="ECO:0000256" key="11">
    <source>
        <dbReference type="SAM" id="Phobius"/>
    </source>
</evidence>
<comment type="caution">
    <text evidence="9">Lacks conserved residue(s) required for the propagation of feature annotation.</text>
</comment>
<dbReference type="STRING" id="1618550.UT39_C0018G0023"/>
<dbReference type="GO" id="GO:0005524">
    <property type="term" value="F:ATP binding"/>
    <property type="evidence" value="ECO:0007669"/>
    <property type="project" value="UniProtKB-UniRule"/>
</dbReference>
<keyword evidence="5 9" id="KW-0862">Zinc</keyword>
<dbReference type="HAMAP" id="MF_00041">
    <property type="entry name" value="Cys_tRNA_synth"/>
    <property type="match status" value="1"/>
</dbReference>
<comment type="caution">
    <text evidence="13">The sequence shown here is derived from an EMBL/GenBank/DDBJ whole genome shotgun (WGS) entry which is preliminary data.</text>
</comment>
<dbReference type="PRINTS" id="PR00983">
    <property type="entry name" value="TRNASYNTHCYS"/>
</dbReference>
<dbReference type="GO" id="GO:0005829">
    <property type="term" value="C:cytosol"/>
    <property type="evidence" value="ECO:0007669"/>
    <property type="project" value="TreeGrafter"/>
</dbReference>
<keyword evidence="4 9" id="KW-0547">Nucleotide-binding</keyword>
<evidence type="ECO:0000256" key="2">
    <source>
        <dbReference type="ARBA" id="ARBA00022598"/>
    </source>
</evidence>
<evidence type="ECO:0000256" key="1">
    <source>
        <dbReference type="ARBA" id="ARBA00011245"/>
    </source>
</evidence>
<comment type="cofactor">
    <cofactor evidence="9">
        <name>Zn(2+)</name>
        <dbReference type="ChEBI" id="CHEBI:29105"/>
    </cofactor>
    <text evidence="9">Binds 1 zinc ion per subunit.</text>
</comment>
<keyword evidence="11" id="KW-0472">Membrane</keyword>
<keyword evidence="9" id="KW-0963">Cytoplasm</keyword>
<feature type="transmembrane region" description="Helical" evidence="11">
    <location>
        <begin position="454"/>
        <end position="475"/>
    </location>
</feature>
<name>A0A0G0QJF0_9BACT</name>
<proteinExistence type="inferred from homology"/>
<dbReference type="InterPro" id="IPR015803">
    <property type="entry name" value="Cys-tRNA-ligase"/>
</dbReference>
<keyword evidence="7 9" id="KW-0648">Protein biosynthesis</keyword>
<organism evidence="13 14">
    <name type="scientific">Candidatus Woesebacteria bacterium GW2011_GWA1_39_21</name>
    <dbReference type="NCBI Taxonomy" id="1618550"/>
    <lineage>
        <taxon>Bacteria</taxon>
        <taxon>Candidatus Woeseibacteriota</taxon>
    </lineage>
</organism>
<dbReference type="InterPro" id="IPR024909">
    <property type="entry name" value="Cys-tRNA/MSH_ligase"/>
</dbReference>
<dbReference type="SUPFAM" id="SSF52374">
    <property type="entry name" value="Nucleotidylyl transferase"/>
    <property type="match status" value="1"/>
</dbReference>
<keyword evidence="8 9" id="KW-0030">Aminoacyl-tRNA synthetase</keyword>
<dbReference type="SUPFAM" id="SSF47323">
    <property type="entry name" value="Anticodon-binding domain of a subclass of class I aminoacyl-tRNA synthetases"/>
    <property type="match status" value="1"/>
</dbReference>
<evidence type="ECO:0000256" key="9">
    <source>
        <dbReference type="HAMAP-Rule" id="MF_00041"/>
    </source>
</evidence>
<evidence type="ECO:0000256" key="6">
    <source>
        <dbReference type="ARBA" id="ARBA00022840"/>
    </source>
</evidence>
<feature type="domain" description="tRNA synthetases class I catalytic" evidence="12">
    <location>
        <begin position="14"/>
        <end position="328"/>
    </location>
</feature>
<dbReference type="InterPro" id="IPR009080">
    <property type="entry name" value="tRNAsynth_Ia_anticodon-bd"/>
</dbReference>
<feature type="binding site" evidence="9">
    <location>
        <position position="283"/>
    </location>
    <ligand>
        <name>ATP</name>
        <dbReference type="ChEBI" id="CHEBI:30616"/>
    </ligand>
</feature>
<comment type="similarity">
    <text evidence="9">Belongs to the class-I aminoacyl-tRNA synthetase family.</text>
</comment>
<dbReference type="Proteomes" id="UP000034246">
    <property type="component" value="Unassembled WGS sequence"/>
</dbReference>
<dbReference type="GO" id="GO:0008270">
    <property type="term" value="F:zinc ion binding"/>
    <property type="evidence" value="ECO:0007669"/>
    <property type="project" value="UniProtKB-UniRule"/>
</dbReference>
<evidence type="ECO:0000256" key="7">
    <source>
        <dbReference type="ARBA" id="ARBA00022917"/>
    </source>
</evidence>
<feature type="short sequence motif" description="'HIGH' region" evidence="9">
    <location>
        <begin position="29"/>
        <end position="39"/>
    </location>
</feature>
<feature type="compositionally biased region" description="Polar residues" evidence="10">
    <location>
        <begin position="499"/>
        <end position="509"/>
    </location>
</feature>
<dbReference type="Pfam" id="PF01406">
    <property type="entry name" value="tRNA-synt_1e"/>
    <property type="match status" value="1"/>
</dbReference>